<evidence type="ECO:0000313" key="2">
    <source>
        <dbReference type="Proteomes" id="UP000042738"/>
    </source>
</evidence>
<dbReference type="InterPro" id="IPR003065">
    <property type="entry name" value="Invas_SpaK"/>
</dbReference>
<dbReference type="AlphaFoldDB" id="A0A068Z5N7"/>
<gene>
    <name evidence="1" type="ORF">SYMBAF_13115</name>
</gene>
<accession>A0A068Z5N7</accession>
<dbReference type="GeneID" id="93737427"/>
<protein>
    <submittedName>
        <fullName evidence="1">Type III secretion system protein</fullName>
    </submittedName>
</protein>
<proteinExistence type="predicted"/>
<evidence type="ECO:0000313" key="1">
    <source>
        <dbReference type="EMBL" id="QLH63687.1"/>
    </source>
</evidence>
<organism evidence="1 2">
    <name type="scientific">Serratia symbiotica</name>
    <dbReference type="NCBI Taxonomy" id="138074"/>
    <lineage>
        <taxon>Bacteria</taxon>
        <taxon>Pseudomonadati</taxon>
        <taxon>Pseudomonadota</taxon>
        <taxon>Gammaproteobacteria</taxon>
        <taxon>Enterobacterales</taxon>
        <taxon>Yersiniaceae</taxon>
        <taxon>Serratia</taxon>
    </lineage>
</organism>
<reference evidence="1 2" key="1">
    <citation type="journal article" date="2014" name="Genome Announc.">
        <title>Whole-Genome Sequence of Serratia symbiotica Strain CWBI-2.3T, a Free-Living Symbiont of the Black Bean Aphid Aphis fabae.</title>
        <authorList>
            <person name="Foray V."/>
            <person name="Grigorescu A.S."/>
            <person name="Sabri A."/>
            <person name="Haubruge E."/>
            <person name="Lognay G."/>
            <person name="Francis F."/>
            <person name="Fauconnier M.L."/>
            <person name="Hance T."/>
            <person name="Thonart P."/>
        </authorList>
    </citation>
    <scope>NUCLEOTIDE SEQUENCE [LARGE SCALE GENOMIC DNA]</scope>
    <source>
        <strain evidence="1">CWBI-2.3</strain>
    </source>
</reference>
<dbReference type="PRINTS" id="PR01305">
    <property type="entry name" value="SSPAKPROTEIN"/>
</dbReference>
<sequence length="135" mass="15333">MKYRFLEALNDFLSAYGRDDLINSQLDCHSTIQLDLESCPPINIDLATNDIIIWSNIADYNPSYVEAVSASLLNQLITYSPRYFMAGQPALNVVDSTLVLSAVMKEEALTYQPMFAGMLEEFYERCNQLRTLFSV</sequence>
<dbReference type="EMBL" id="CP050855">
    <property type="protein sequence ID" value="QLH63687.1"/>
    <property type="molecule type" value="Genomic_DNA"/>
</dbReference>
<dbReference type="Pfam" id="PF03519">
    <property type="entry name" value="Invas_SpaK"/>
    <property type="match status" value="1"/>
</dbReference>
<dbReference type="RefSeq" id="WP_040267067.1">
    <property type="nucleotide sequence ID" value="NZ_CAXKXZ010000042.1"/>
</dbReference>
<dbReference type="Proteomes" id="UP000042738">
    <property type="component" value="Chromosome"/>
</dbReference>
<dbReference type="STRING" id="138074.SYMBAF_90303"/>
<dbReference type="Gene3D" id="3.30.1460.10">
    <property type="match status" value="1"/>
</dbReference>
<dbReference type="SUPFAM" id="SSF69635">
    <property type="entry name" value="Type III secretory system chaperone-like"/>
    <property type="match status" value="1"/>
</dbReference>
<name>A0A068Z5N7_9GAMM</name>